<comment type="caution">
    <text evidence="2">The sequence shown here is derived from an EMBL/GenBank/DDBJ whole genome shotgun (WGS) entry which is preliminary data.</text>
</comment>
<dbReference type="EMBL" id="LVLB01000004">
    <property type="protein sequence ID" value="KYO03328.1"/>
    <property type="molecule type" value="Genomic_DNA"/>
</dbReference>
<accession>A0A151LVX0</accession>
<sequence>TNKNEIVKLNKMLEETNKKIKKRDMEMYILLEENKKQKEKAAKKMTKVNALLNNLHKEYTDNIP</sequence>
<keyword evidence="1" id="KW-0175">Coiled coil</keyword>
<feature type="coiled-coil region" evidence="1">
    <location>
        <begin position="31"/>
        <end position="58"/>
    </location>
</feature>
<protein>
    <submittedName>
        <fullName evidence="2">Putative microtubule and actin binding protein</fullName>
    </submittedName>
</protein>
<name>A0A151LVX0_9APIC</name>
<feature type="non-terminal residue" evidence="2">
    <location>
        <position position="1"/>
    </location>
</feature>
<dbReference type="RefSeq" id="XP_018643650.1">
    <property type="nucleotide sequence ID" value="XM_018784068.1"/>
</dbReference>
<gene>
    <name evidence="2" type="ORF">PGSY75_0321700</name>
</gene>
<proteinExistence type="predicted"/>
<reference evidence="2 3" key="1">
    <citation type="journal article" date="2016" name="Nat. Commun.">
        <title>Genomes of cryptic chimpanzee Plasmodium species reveal key evolutionary events leading to human malaria.</title>
        <authorList>
            <person name="Sundararaman S.A."/>
            <person name="Plenderleith L.J."/>
            <person name="Liu W."/>
            <person name="Loy D.E."/>
            <person name="Learn G.H."/>
            <person name="Li Y."/>
            <person name="Shaw K.S."/>
            <person name="Ayouba A."/>
            <person name="Peeters M."/>
            <person name="Speede S."/>
            <person name="Shaw G.M."/>
            <person name="Bushman F.D."/>
            <person name="Brisson D."/>
            <person name="Rayner J.C."/>
            <person name="Sharp P.M."/>
            <person name="Hahn B.H."/>
        </authorList>
    </citation>
    <scope>NUCLEOTIDE SEQUENCE [LARGE SCALE GENOMIC DNA]</scope>
    <source>
        <strain evidence="2 3">SY75</strain>
    </source>
</reference>
<evidence type="ECO:0000313" key="2">
    <source>
        <dbReference type="EMBL" id="KYO03328.1"/>
    </source>
</evidence>
<evidence type="ECO:0000313" key="3">
    <source>
        <dbReference type="Proteomes" id="UP000076004"/>
    </source>
</evidence>
<dbReference type="AlphaFoldDB" id="A0A151LVX0"/>
<organism evidence="2 3">
    <name type="scientific">Plasmodium gaboni</name>
    <dbReference type="NCBI Taxonomy" id="647221"/>
    <lineage>
        <taxon>Eukaryota</taxon>
        <taxon>Sar</taxon>
        <taxon>Alveolata</taxon>
        <taxon>Apicomplexa</taxon>
        <taxon>Aconoidasida</taxon>
        <taxon>Haemosporida</taxon>
        <taxon>Plasmodiidae</taxon>
        <taxon>Plasmodium</taxon>
        <taxon>Plasmodium (Laverania)</taxon>
    </lineage>
</organism>
<dbReference type="VEuPathDB" id="PlasmoDB:PGSY75_0321700"/>
<dbReference type="Proteomes" id="UP000076004">
    <property type="component" value="Unassembled WGS sequence"/>
</dbReference>
<dbReference type="GeneID" id="29774686"/>
<evidence type="ECO:0000256" key="1">
    <source>
        <dbReference type="SAM" id="Coils"/>
    </source>
</evidence>
<dbReference type="VEuPathDB" id="PlasmoDB:PGABG01_0321100"/>